<comment type="caution">
    <text evidence="1">The sequence shown here is derived from an EMBL/GenBank/DDBJ whole genome shotgun (WGS) entry which is preliminary data.</text>
</comment>
<sequence>MPYPANACQEVSLLKAIRSAPEADRVRKGNMLFLVPRRGAHFQIANLDIERGRCPSKRSGGGW</sequence>
<dbReference type="Proteomes" id="UP001153050">
    <property type="component" value="Unassembled WGS sequence"/>
</dbReference>
<gene>
    <name evidence="1" type="ORF">MES5069_550045</name>
</gene>
<evidence type="ECO:0000313" key="2">
    <source>
        <dbReference type="Proteomes" id="UP001153050"/>
    </source>
</evidence>
<organism evidence="1 2">
    <name type="scientific">Mesorhizobium escarrei</name>
    <dbReference type="NCBI Taxonomy" id="666018"/>
    <lineage>
        <taxon>Bacteria</taxon>
        <taxon>Pseudomonadati</taxon>
        <taxon>Pseudomonadota</taxon>
        <taxon>Alphaproteobacteria</taxon>
        <taxon>Hyphomicrobiales</taxon>
        <taxon>Phyllobacteriaceae</taxon>
        <taxon>Mesorhizobium</taxon>
    </lineage>
</organism>
<protein>
    <submittedName>
        <fullName evidence="1">Uncharacterized protein</fullName>
    </submittedName>
</protein>
<proteinExistence type="predicted"/>
<evidence type="ECO:0000313" key="1">
    <source>
        <dbReference type="EMBL" id="CAH2406911.1"/>
    </source>
</evidence>
<reference evidence="1 2" key="1">
    <citation type="submission" date="2022-03" db="EMBL/GenBank/DDBJ databases">
        <authorList>
            <person name="Brunel B."/>
        </authorList>
    </citation>
    <scope>NUCLEOTIDE SEQUENCE [LARGE SCALE GENOMIC DNA]</scope>
    <source>
        <strain evidence="1">STM5069sample</strain>
    </source>
</reference>
<name>A0ABN8KDX5_9HYPH</name>
<keyword evidence="2" id="KW-1185">Reference proteome</keyword>
<accession>A0ABN8KDX5</accession>
<dbReference type="EMBL" id="CAKXZT010000152">
    <property type="protein sequence ID" value="CAH2406911.1"/>
    <property type="molecule type" value="Genomic_DNA"/>
</dbReference>